<organism evidence="1 2">
    <name type="scientific">Pseudomonas phage PspYZU05</name>
    <dbReference type="NCBI Taxonomy" id="1983556"/>
    <lineage>
        <taxon>Viruses</taxon>
        <taxon>Duplodnaviria</taxon>
        <taxon>Heunggongvirae</taxon>
        <taxon>Uroviricota</taxon>
        <taxon>Caudoviricetes</taxon>
        <taxon>Pantevenvirales</taxon>
        <taxon>Straboviridae</taxon>
        <taxon>Jiangsuvirus</taxon>
        <taxon>Jiangsuvirus pspyzu05</taxon>
    </lineage>
</organism>
<dbReference type="Proteomes" id="UP000247773">
    <property type="component" value="Genome"/>
</dbReference>
<keyword evidence="2" id="KW-1185">Reference proteome</keyword>
<sequence length="271" mass="30170">MKYLNLTFTSAIRIEGTIISRMAVKPSRIKKIIAGGENGSYILLEVVKTDGTTEDILVTVTNSVEELITATGFKLFDLVLAQDIQVGDLILEKYLKIYVDAKQIIGLHKLRNPHELGRVRVDNIVLIKGLNPLLKDEAKPVMVFSLFNNIFAEMQKVTRERLVVLHVNNCKDPKINALKLLVVKSSRIKGVQELGTNVKLTRVVLGMENGMRAVLVSNAYSDIFDTMNATIPDLPFGKPSDPDTLVQFVGELFKPFKIVGPREYSTSADPF</sequence>
<protein>
    <submittedName>
        <fullName evidence="1">Uncharacterized protein</fullName>
    </submittedName>
</protein>
<accession>A0A2U7NJI5</accession>
<evidence type="ECO:0000313" key="1">
    <source>
        <dbReference type="EMBL" id="ASD52054.1"/>
    </source>
</evidence>
<dbReference type="EMBL" id="KY971610">
    <property type="protein sequence ID" value="ASD52054.1"/>
    <property type="molecule type" value="Genomic_DNA"/>
</dbReference>
<evidence type="ECO:0000313" key="2">
    <source>
        <dbReference type="Proteomes" id="UP000247773"/>
    </source>
</evidence>
<reference evidence="1 2" key="1">
    <citation type="submission" date="2017-04" db="EMBL/GenBank/DDBJ databases">
        <title>Isolation of lytic bacteriophages infecting Pseudomonas strains for biocontrol of fish and shrimp spoilage during chilled storage.</title>
        <authorList>
            <person name="Yang Z."/>
            <person name="Tao X."/>
            <person name="Gao L."/>
            <person name="Rao S."/>
        </authorList>
    </citation>
    <scope>NUCLEOTIDE SEQUENCE [LARGE SCALE GENOMIC DNA]</scope>
</reference>
<gene>
    <name evidence="1" type="ORF">PspYZU05_102</name>
</gene>
<name>A0A2U7NJI5_9CAUD</name>
<proteinExistence type="predicted"/>